<comment type="similarity">
    <text evidence="1">Belongs to the short-chain dehydrogenases/reductases (SDR) family.</text>
</comment>
<comment type="caution">
    <text evidence="4">The sequence shown here is derived from an EMBL/GenBank/DDBJ whole genome shotgun (WGS) entry which is preliminary data.</text>
</comment>
<evidence type="ECO:0000256" key="3">
    <source>
        <dbReference type="ARBA" id="ARBA00023002"/>
    </source>
</evidence>
<evidence type="ECO:0000256" key="2">
    <source>
        <dbReference type="ARBA" id="ARBA00022857"/>
    </source>
</evidence>
<organism evidence="4 5">
    <name type="scientific">Micromonospora endophytica</name>
    <dbReference type="NCBI Taxonomy" id="515350"/>
    <lineage>
        <taxon>Bacteria</taxon>
        <taxon>Bacillati</taxon>
        <taxon>Actinomycetota</taxon>
        <taxon>Actinomycetes</taxon>
        <taxon>Micromonosporales</taxon>
        <taxon>Micromonosporaceae</taxon>
        <taxon>Micromonospora</taxon>
    </lineage>
</organism>
<reference evidence="4 5" key="1">
    <citation type="submission" date="2018-01" db="EMBL/GenBank/DDBJ databases">
        <title>Draft genome sequence of Jishengella endophytica.</title>
        <authorList>
            <person name="Sahin N."/>
            <person name="Ay H."/>
            <person name="Saygin H."/>
        </authorList>
    </citation>
    <scope>NUCLEOTIDE SEQUENCE [LARGE SCALE GENOMIC DNA]</scope>
    <source>
        <strain evidence="4 5">DSM 45430</strain>
    </source>
</reference>
<dbReference type="AlphaFoldDB" id="A0A2W2DNC5"/>
<proteinExistence type="inferred from homology"/>
<dbReference type="RefSeq" id="WP_111242630.1">
    <property type="nucleotide sequence ID" value="NZ_AP023358.1"/>
</dbReference>
<evidence type="ECO:0000313" key="4">
    <source>
        <dbReference type="EMBL" id="PZF98656.1"/>
    </source>
</evidence>
<dbReference type="Proteomes" id="UP000248627">
    <property type="component" value="Unassembled WGS sequence"/>
</dbReference>
<dbReference type="OrthoDB" id="9781117at2"/>
<keyword evidence="3" id="KW-0560">Oxidoreductase</keyword>
<evidence type="ECO:0000256" key="1">
    <source>
        <dbReference type="ARBA" id="ARBA00006484"/>
    </source>
</evidence>
<gene>
    <name evidence="4" type="ORF">C1I93_08220</name>
</gene>
<name>A0A2W2DNC5_9ACTN</name>
<dbReference type="SUPFAM" id="SSF51735">
    <property type="entry name" value="NAD(P)-binding Rossmann-fold domains"/>
    <property type="match status" value="1"/>
</dbReference>
<dbReference type="Pfam" id="PF00106">
    <property type="entry name" value="adh_short"/>
    <property type="match status" value="1"/>
</dbReference>
<dbReference type="EMBL" id="POTX01000036">
    <property type="protein sequence ID" value="PZF98656.1"/>
    <property type="molecule type" value="Genomic_DNA"/>
</dbReference>
<accession>A0A2W2DNC5</accession>
<dbReference type="GO" id="GO:0016491">
    <property type="term" value="F:oxidoreductase activity"/>
    <property type="evidence" value="ECO:0007669"/>
    <property type="project" value="UniProtKB-KW"/>
</dbReference>
<keyword evidence="2" id="KW-0521">NADP</keyword>
<dbReference type="InterPro" id="IPR036291">
    <property type="entry name" value="NAD(P)-bd_dom_sf"/>
</dbReference>
<dbReference type="PANTHER" id="PTHR43490:SF99">
    <property type="entry name" value="SHORT-CHAIN DEHYDROGENASE_REDUCTASE"/>
    <property type="match status" value="1"/>
</dbReference>
<protein>
    <submittedName>
        <fullName evidence="4">Uncharacterized protein</fullName>
    </submittedName>
</protein>
<dbReference type="PRINTS" id="PR00081">
    <property type="entry name" value="GDHRDH"/>
</dbReference>
<dbReference type="InterPro" id="IPR002347">
    <property type="entry name" value="SDR_fam"/>
</dbReference>
<sequence>MPTQRIALVTGANQGIGRQVARELTAHGVTVFVGSRDLARGEKAAAEIGGGATALHLDVTDPASIASAAERIDAEAGRLDLLINNAGISTTRTDLTVAEFRANAKPSSRHGLRRHRHPVAAMVGRVARGWGITSSPLAPQPLVGGRAAAASPLSGSPSSMEATCERNQQACHSSLSSCARR</sequence>
<evidence type="ECO:0000313" key="5">
    <source>
        <dbReference type="Proteomes" id="UP000248627"/>
    </source>
</evidence>
<dbReference type="PANTHER" id="PTHR43490">
    <property type="entry name" value="(+)-NEOMENTHOL DEHYDROGENASE"/>
    <property type="match status" value="1"/>
</dbReference>
<keyword evidence="5" id="KW-1185">Reference proteome</keyword>
<dbReference type="Gene3D" id="3.40.50.720">
    <property type="entry name" value="NAD(P)-binding Rossmann-like Domain"/>
    <property type="match status" value="1"/>
</dbReference>